<dbReference type="SUPFAM" id="SSF52402">
    <property type="entry name" value="Adenine nucleotide alpha hydrolases-like"/>
    <property type="match status" value="1"/>
</dbReference>
<reference evidence="5" key="1">
    <citation type="submission" date="2018-01" db="EMBL/GenBank/DDBJ databases">
        <authorList>
            <person name="Mao J.F."/>
        </authorList>
    </citation>
    <scope>NUCLEOTIDE SEQUENCE</scope>
    <source>
        <strain evidence="5">Huo1</strain>
        <tissue evidence="5">Leaf</tissue>
    </source>
</reference>
<feature type="domain" description="UspA" evidence="4">
    <location>
        <begin position="9"/>
        <end position="50"/>
    </location>
</feature>
<feature type="region of interest" description="Disordered" evidence="3">
    <location>
        <begin position="62"/>
        <end position="91"/>
    </location>
</feature>
<reference evidence="5" key="2">
    <citation type="submission" date="2020-08" db="EMBL/GenBank/DDBJ databases">
        <title>Plant Genome Project.</title>
        <authorList>
            <person name="Zhang R.-G."/>
        </authorList>
    </citation>
    <scope>NUCLEOTIDE SEQUENCE</scope>
    <source>
        <strain evidence="5">Huo1</strain>
        <tissue evidence="5">Leaf</tissue>
    </source>
</reference>
<dbReference type="Pfam" id="PF01535">
    <property type="entry name" value="PPR"/>
    <property type="match status" value="2"/>
</dbReference>
<dbReference type="InterPro" id="IPR011990">
    <property type="entry name" value="TPR-like_helical_dom_sf"/>
</dbReference>
<dbReference type="InterPro" id="IPR002885">
    <property type="entry name" value="PPR_rpt"/>
</dbReference>
<evidence type="ECO:0000313" key="6">
    <source>
        <dbReference type="Proteomes" id="UP000298416"/>
    </source>
</evidence>
<dbReference type="Pfam" id="PF00582">
    <property type="entry name" value="Usp"/>
    <property type="match status" value="1"/>
</dbReference>
<dbReference type="CDD" id="cd00293">
    <property type="entry name" value="USP-like"/>
    <property type="match status" value="1"/>
</dbReference>
<accession>A0A8X8ZYD1</accession>
<comment type="caution">
    <text evidence="5">The sequence shown here is derived from an EMBL/GenBank/DDBJ whole genome shotgun (WGS) entry which is preliminary data.</text>
</comment>
<feature type="repeat" description="PPR" evidence="2">
    <location>
        <begin position="315"/>
        <end position="349"/>
    </location>
</feature>
<evidence type="ECO:0000259" key="4">
    <source>
        <dbReference type="Pfam" id="PF00582"/>
    </source>
</evidence>
<dbReference type="PANTHER" id="PTHR46782:SF1">
    <property type="entry name" value="OS01G0757700 PROTEIN"/>
    <property type="match status" value="1"/>
</dbReference>
<evidence type="ECO:0000256" key="1">
    <source>
        <dbReference type="ARBA" id="ARBA00022737"/>
    </source>
</evidence>
<dbReference type="PROSITE" id="PS51375">
    <property type="entry name" value="PPR"/>
    <property type="match status" value="1"/>
</dbReference>
<dbReference type="Proteomes" id="UP000298416">
    <property type="component" value="Unassembled WGS sequence"/>
</dbReference>
<evidence type="ECO:0000256" key="3">
    <source>
        <dbReference type="SAM" id="MobiDB-lite"/>
    </source>
</evidence>
<proteinExistence type="predicted"/>
<gene>
    <name evidence="5" type="ORF">SASPL_113430</name>
</gene>
<dbReference type="PANTHER" id="PTHR46782">
    <property type="entry name" value="OS01G0757700 PROTEIN"/>
    <property type="match status" value="1"/>
</dbReference>
<keyword evidence="6" id="KW-1185">Reference proteome</keyword>
<dbReference type="Gene3D" id="1.25.40.10">
    <property type="entry name" value="Tetratricopeptide repeat domain"/>
    <property type="match status" value="1"/>
</dbReference>
<evidence type="ECO:0000313" key="5">
    <source>
        <dbReference type="EMBL" id="KAG6423047.1"/>
    </source>
</evidence>
<sequence>MEDGSATERRVMVVADGSRESATALQYALSHALMDNDSLILLHVAPPRNAFGGFFKNPISPGSARFGGSPTSSGEGSVGRNRSRGGNGSGGEADFLDGMKRACAAAKPTLKVAVEKAEVVEGKDKAAVIVSHSAASNVELLIIGRKRNALSKSILAARRGLSFNGLMETAEYAIENSKCTCVSVQRKTNGGYLLNTLSASIRLSVELREFVTGIYLSSSVLDSCRMLSLRHSLATISTGLQSVEFGENRHLCLVIKGLSNVKEEVYGALDSFIAWELEFPLITVKKALKSLENEKEWKRIIQVTKWMLSKGQGRTMGSYYTLLNALAEDGRLEEAEELWQTLFTRNIESMPRLFFERMISIYYQKEMHEKMFEIFADMEELGIKPNVPIVTMVGEVFKKLDMLDKYEKRNRKYPPPKWE</sequence>
<dbReference type="NCBIfam" id="TIGR00756">
    <property type="entry name" value="PPR"/>
    <property type="match status" value="2"/>
</dbReference>
<keyword evidence="1" id="KW-0677">Repeat</keyword>
<organism evidence="5">
    <name type="scientific">Salvia splendens</name>
    <name type="common">Scarlet sage</name>
    <dbReference type="NCBI Taxonomy" id="180675"/>
    <lineage>
        <taxon>Eukaryota</taxon>
        <taxon>Viridiplantae</taxon>
        <taxon>Streptophyta</taxon>
        <taxon>Embryophyta</taxon>
        <taxon>Tracheophyta</taxon>
        <taxon>Spermatophyta</taxon>
        <taxon>Magnoliopsida</taxon>
        <taxon>eudicotyledons</taxon>
        <taxon>Gunneridae</taxon>
        <taxon>Pentapetalae</taxon>
        <taxon>asterids</taxon>
        <taxon>lamiids</taxon>
        <taxon>Lamiales</taxon>
        <taxon>Lamiaceae</taxon>
        <taxon>Nepetoideae</taxon>
        <taxon>Mentheae</taxon>
        <taxon>Salviinae</taxon>
        <taxon>Salvia</taxon>
        <taxon>Salvia subgen. Calosphace</taxon>
        <taxon>core Calosphace</taxon>
    </lineage>
</organism>
<dbReference type="Gene3D" id="3.40.50.620">
    <property type="entry name" value="HUPs"/>
    <property type="match status" value="1"/>
</dbReference>
<protein>
    <recommendedName>
        <fullName evidence="4">UspA domain-containing protein</fullName>
    </recommendedName>
</protein>
<dbReference type="InterPro" id="IPR044646">
    <property type="entry name" value="EMB1417-like"/>
</dbReference>
<evidence type="ECO:0000256" key="2">
    <source>
        <dbReference type="PROSITE-ProRule" id="PRU00708"/>
    </source>
</evidence>
<dbReference type="InterPro" id="IPR006016">
    <property type="entry name" value="UspA"/>
</dbReference>
<name>A0A8X8ZYD1_SALSN</name>
<dbReference type="EMBL" id="PNBA02000005">
    <property type="protein sequence ID" value="KAG6423047.1"/>
    <property type="molecule type" value="Genomic_DNA"/>
</dbReference>
<dbReference type="InterPro" id="IPR014729">
    <property type="entry name" value="Rossmann-like_a/b/a_fold"/>
</dbReference>
<dbReference type="AlphaFoldDB" id="A0A8X8ZYD1"/>